<dbReference type="RefSeq" id="WP_015819615.1">
    <property type="nucleotide sequence ID" value="NC_012997.1"/>
</dbReference>
<dbReference type="PANTHER" id="PTHR45138">
    <property type="entry name" value="REGULATORY COMPONENTS OF SENSORY TRANSDUCTION SYSTEM"/>
    <property type="match status" value="1"/>
</dbReference>
<name>C5BN21_TERTT</name>
<gene>
    <name evidence="6" type="ordered locus">TERTU_0515</name>
</gene>
<dbReference type="Pfam" id="PF00990">
    <property type="entry name" value="GGDEF"/>
    <property type="match status" value="1"/>
</dbReference>
<evidence type="ECO:0000256" key="4">
    <source>
        <dbReference type="SAM" id="Phobius"/>
    </source>
</evidence>
<dbReference type="eggNOG" id="COG3706">
    <property type="taxonomic scope" value="Bacteria"/>
</dbReference>
<dbReference type="Gene3D" id="3.30.70.270">
    <property type="match status" value="1"/>
</dbReference>
<dbReference type="PANTHER" id="PTHR45138:SF9">
    <property type="entry name" value="DIGUANYLATE CYCLASE DGCM-RELATED"/>
    <property type="match status" value="1"/>
</dbReference>
<dbReference type="EMBL" id="CP001614">
    <property type="protein sequence ID" value="ACR13501.1"/>
    <property type="molecule type" value="Genomic_DNA"/>
</dbReference>
<dbReference type="Proteomes" id="UP000009080">
    <property type="component" value="Chromosome"/>
</dbReference>
<dbReference type="STRING" id="377629.TERTU_0515"/>
<protein>
    <recommendedName>
        <fullName evidence="2">diguanylate cyclase</fullName>
        <ecNumber evidence="2">2.7.7.65</ecNumber>
    </recommendedName>
</protein>
<feature type="transmembrane region" description="Helical" evidence="4">
    <location>
        <begin position="224"/>
        <end position="242"/>
    </location>
</feature>
<evidence type="ECO:0000259" key="5">
    <source>
        <dbReference type="PROSITE" id="PS50887"/>
    </source>
</evidence>
<accession>C5BN21</accession>
<dbReference type="OrthoDB" id="9803824at2"/>
<dbReference type="InterPro" id="IPR029787">
    <property type="entry name" value="Nucleotide_cyclase"/>
</dbReference>
<evidence type="ECO:0000256" key="2">
    <source>
        <dbReference type="ARBA" id="ARBA00012528"/>
    </source>
</evidence>
<comment type="catalytic activity">
    <reaction evidence="3">
        <text>2 GTP = 3',3'-c-di-GMP + 2 diphosphate</text>
        <dbReference type="Rhea" id="RHEA:24898"/>
        <dbReference type="ChEBI" id="CHEBI:33019"/>
        <dbReference type="ChEBI" id="CHEBI:37565"/>
        <dbReference type="ChEBI" id="CHEBI:58805"/>
        <dbReference type="EC" id="2.7.7.65"/>
    </reaction>
</comment>
<dbReference type="InterPro" id="IPR050469">
    <property type="entry name" value="Diguanylate_Cyclase"/>
</dbReference>
<comment type="cofactor">
    <cofactor evidence="1">
        <name>Mg(2+)</name>
        <dbReference type="ChEBI" id="CHEBI:18420"/>
    </cofactor>
</comment>
<keyword evidence="7" id="KW-1185">Reference proteome</keyword>
<evidence type="ECO:0000313" key="7">
    <source>
        <dbReference type="Proteomes" id="UP000009080"/>
    </source>
</evidence>
<dbReference type="InterPro" id="IPR000160">
    <property type="entry name" value="GGDEF_dom"/>
</dbReference>
<sequence>MPATRLKNLHALSRFDATLGLLALLSIICVLTPKDIVTRKLEIRPSEYQANIAGDSYSGGKSEASWVDEKARRWRCILSDAIYAPYCSFQISTINENWRGLDLRAFNKMTIVGEYLGEANYIRVYLRNRHPRYYVLGDETTTKYNQAEVPIANLRNGVGVRLQDFEVADWWLVQKKIPLKESHPEFNDVIYIEFQTSSALHSGTHEIQIEKIIWQGNYISNETLYRGIALVWAATIFLLLLLRLTRLKAELQSTRNYQNELESINKLLNLQNKQFEDLAKTDQLTGLLNRIGIREPLLAGLNAWKHTQTPMAFVLIDLDYFKMVNDRYGHDVGDQVLRKSAELVRSNVRESDYVARWGGEEFLLMLPDTSLTQAEQIAEMLRSKLETAQIHTATTITASFGVAALKEDNLDNLFKAADDALYKAKQNGRNCVYTNG</sequence>
<feature type="domain" description="GGDEF" evidence="5">
    <location>
        <begin position="309"/>
        <end position="436"/>
    </location>
</feature>
<dbReference type="NCBIfam" id="TIGR00254">
    <property type="entry name" value="GGDEF"/>
    <property type="match status" value="1"/>
</dbReference>
<dbReference type="PROSITE" id="PS50887">
    <property type="entry name" value="GGDEF"/>
    <property type="match status" value="1"/>
</dbReference>
<dbReference type="SUPFAM" id="SSF55073">
    <property type="entry name" value="Nucleotide cyclase"/>
    <property type="match status" value="1"/>
</dbReference>
<organism evidence="6 7">
    <name type="scientific">Teredinibacter turnerae (strain ATCC 39867 / T7901)</name>
    <dbReference type="NCBI Taxonomy" id="377629"/>
    <lineage>
        <taxon>Bacteria</taxon>
        <taxon>Pseudomonadati</taxon>
        <taxon>Pseudomonadota</taxon>
        <taxon>Gammaproteobacteria</taxon>
        <taxon>Cellvibrionales</taxon>
        <taxon>Cellvibrionaceae</taxon>
        <taxon>Teredinibacter</taxon>
    </lineage>
</organism>
<evidence type="ECO:0000256" key="1">
    <source>
        <dbReference type="ARBA" id="ARBA00001946"/>
    </source>
</evidence>
<keyword evidence="4" id="KW-1133">Transmembrane helix</keyword>
<dbReference type="GO" id="GO:0052621">
    <property type="term" value="F:diguanylate cyclase activity"/>
    <property type="evidence" value="ECO:0007669"/>
    <property type="project" value="UniProtKB-EC"/>
</dbReference>
<evidence type="ECO:0000313" key="6">
    <source>
        <dbReference type="EMBL" id="ACR13501.1"/>
    </source>
</evidence>
<dbReference type="SMART" id="SM00267">
    <property type="entry name" value="GGDEF"/>
    <property type="match status" value="1"/>
</dbReference>
<dbReference type="HOGENOM" id="CLU_052018_0_0_6"/>
<keyword evidence="4" id="KW-0472">Membrane</keyword>
<keyword evidence="4" id="KW-0812">Transmembrane</keyword>
<proteinExistence type="predicted"/>
<dbReference type="AlphaFoldDB" id="C5BN21"/>
<evidence type="ECO:0000256" key="3">
    <source>
        <dbReference type="ARBA" id="ARBA00034247"/>
    </source>
</evidence>
<dbReference type="CDD" id="cd01949">
    <property type="entry name" value="GGDEF"/>
    <property type="match status" value="1"/>
</dbReference>
<dbReference type="KEGG" id="ttu:TERTU_0515"/>
<reference evidence="6 7" key="1">
    <citation type="journal article" date="2009" name="PLoS ONE">
        <title>The complete genome of Teredinibacter turnerae T7901: an intracellular endosymbiont of marine wood-boring bivalves (shipworms).</title>
        <authorList>
            <person name="Yang J.C."/>
            <person name="Madupu R."/>
            <person name="Durkin A.S."/>
            <person name="Ekborg N.A."/>
            <person name="Pedamallu C.S."/>
            <person name="Hostetler J.B."/>
            <person name="Radune D."/>
            <person name="Toms B.S."/>
            <person name="Henrissat B."/>
            <person name="Coutinho P.M."/>
            <person name="Schwarz S."/>
            <person name="Field L."/>
            <person name="Trindade-Silva A.E."/>
            <person name="Soares C.A.G."/>
            <person name="Elshahawi S."/>
            <person name="Hanora A."/>
            <person name="Schmidt E.W."/>
            <person name="Haygood M.G."/>
            <person name="Posfai J."/>
            <person name="Benner J."/>
            <person name="Madinger C."/>
            <person name="Nove J."/>
            <person name="Anton B."/>
            <person name="Chaudhary K."/>
            <person name="Foster J."/>
            <person name="Holman A."/>
            <person name="Kumar S."/>
            <person name="Lessard P.A."/>
            <person name="Luyten Y.A."/>
            <person name="Slatko B."/>
            <person name="Wood N."/>
            <person name="Wu B."/>
            <person name="Teplitski M."/>
            <person name="Mougous J.D."/>
            <person name="Ward N."/>
            <person name="Eisen J.A."/>
            <person name="Badger J.H."/>
            <person name="Distel D.L."/>
        </authorList>
    </citation>
    <scope>NUCLEOTIDE SEQUENCE [LARGE SCALE GENOMIC DNA]</scope>
    <source>
        <strain evidence="7">ATCC 39867 / T7901</strain>
    </source>
</reference>
<dbReference type="FunFam" id="3.30.70.270:FF:000001">
    <property type="entry name" value="Diguanylate cyclase domain protein"/>
    <property type="match status" value="1"/>
</dbReference>
<dbReference type="InterPro" id="IPR043128">
    <property type="entry name" value="Rev_trsase/Diguanyl_cyclase"/>
</dbReference>
<dbReference type="EC" id="2.7.7.65" evidence="2"/>